<evidence type="ECO:0008006" key="4">
    <source>
        <dbReference type="Google" id="ProtNLM"/>
    </source>
</evidence>
<dbReference type="RefSeq" id="XP_042919195.1">
    <property type="nucleotide sequence ID" value="XM_043068768.1"/>
</dbReference>
<accession>A0A2K3D6V3</accession>
<evidence type="ECO:0000313" key="3">
    <source>
        <dbReference type="Proteomes" id="UP000006906"/>
    </source>
</evidence>
<dbReference type="OrthoDB" id="524060at2759"/>
<organism evidence="2 3">
    <name type="scientific">Chlamydomonas reinhardtii</name>
    <name type="common">Chlamydomonas smithii</name>
    <dbReference type="NCBI Taxonomy" id="3055"/>
    <lineage>
        <taxon>Eukaryota</taxon>
        <taxon>Viridiplantae</taxon>
        <taxon>Chlorophyta</taxon>
        <taxon>core chlorophytes</taxon>
        <taxon>Chlorophyceae</taxon>
        <taxon>CS clade</taxon>
        <taxon>Chlamydomonadales</taxon>
        <taxon>Chlamydomonadaceae</taxon>
        <taxon>Chlamydomonas</taxon>
    </lineage>
</organism>
<dbReference type="GeneID" id="66055724"/>
<evidence type="ECO:0000256" key="1">
    <source>
        <dbReference type="SAM" id="MobiDB-lite"/>
    </source>
</evidence>
<keyword evidence="3" id="KW-1185">Reference proteome</keyword>
<name>A0A2K3D6V3_CHLRE</name>
<feature type="region of interest" description="Disordered" evidence="1">
    <location>
        <begin position="225"/>
        <end position="301"/>
    </location>
</feature>
<dbReference type="AlphaFoldDB" id="A0A2K3D6V3"/>
<reference evidence="2 3" key="1">
    <citation type="journal article" date="2007" name="Science">
        <title>The Chlamydomonas genome reveals the evolution of key animal and plant functions.</title>
        <authorList>
            <person name="Merchant S.S."/>
            <person name="Prochnik S.E."/>
            <person name="Vallon O."/>
            <person name="Harris E.H."/>
            <person name="Karpowicz S.J."/>
            <person name="Witman G.B."/>
            <person name="Terry A."/>
            <person name="Salamov A."/>
            <person name="Fritz-Laylin L.K."/>
            <person name="Marechal-Drouard L."/>
            <person name="Marshall W.F."/>
            <person name="Qu L.H."/>
            <person name="Nelson D.R."/>
            <person name="Sanderfoot A.A."/>
            <person name="Spalding M.H."/>
            <person name="Kapitonov V.V."/>
            <person name="Ren Q."/>
            <person name="Ferris P."/>
            <person name="Lindquist E."/>
            <person name="Shapiro H."/>
            <person name="Lucas S.M."/>
            <person name="Grimwood J."/>
            <person name="Schmutz J."/>
            <person name="Cardol P."/>
            <person name="Cerutti H."/>
            <person name="Chanfreau G."/>
            <person name="Chen C.L."/>
            <person name="Cognat V."/>
            <person name="Croft M.T."/>
            <person name="Dent R."/>
            <person name="Dutcher S."/>
            <person name="Fernandez E."/>
            <person name="Fukuzawa H."/>
            <person name="Gonzalez-Ballester D."/>
            <person name="Gonzalez-Halphen D."/>
            <person name="Hallmann A."/>
            <person name="Hanikenne M."/>
            <person name="Hippler M."/>
            <person name="Inwood W."/>
            <person name="Jabbari K."/>
            <person name="Kalanon M."/>
            <person name="Kuras R."/>
            <person name="Lefebvre P.A."/>
            <person name="Lemaire S.D."/>
            <person name="Lobanov A.V."/>
            <person name="Lohr M."/>
            <person name="Manuell A."/>
            <person name="Meier I."/>
            <person name="Mets L."/>
            <person name="Mittag M."/>
            <person name="Mittelmeier T."/>
            <person name="Moroney J.V."/>
            <person name="Moseley J."/>
            <person name="Napoli C."/>
            <person name="Nedelcu A.M."/>
            <person name="Niyogi K."/>
            <person name="Novoselov S.V."/>
            <person name="Paulsen I.T."/>
            <person name="Pazour G."/>
            <person name="Purton S."/>
            <person name="Ral J.P."/>
            <person name="Riano-Pachon D.M."/>
            <person name="Riekhof W."/>
            <person name="Rymarquis L."/>
            <person name="Schroda M."/>
            <person name="Stern D."/>
            <person name="Umen J."/>
            <person name="Willows R."/>
            <person name="Wilson N."/>
            <person name="Zimmer S.L."/>
            <person name="Allmer J."/>
            <person name="Balk J."/>
            <person name="Bisova K."/>
            <person name="Chen C.J."/>
            <person name="Elias M."/>
            <person name="Gendler K."/>
            <person name="Hauser C."/>
            <person name="Lamb M.R."/>
            <person name="Ledford H."/>
            <person name="Long J.C."/>
            <person name="Minagawa J."/>
            <person name="Page M.D."/>
            <person name="Pan J."/>
            <person name="Pootakham W."/>
            <person name="Roje S."/>
            <person name="Rose A."/>
            <person name="Stahlberg E."/>
            <person name="Terauchi A.M."/>
            <person name="Yang P."/>
            <person name="Ball S."/>
            <person name="Bowler C."/>
            <person name="Dieckmann C.L."/>
            <person name="Gladyshev V.N."/>
            <person name="Green P."/>
            <person name="Jorgensen R."/>
            <person name="Mayfield S."/>
            <person name="Mueller-Roeber B."/>
            <person name="Rajamani S."/>
            <person name="Sayre R.T."/>
            <person name="Brokstein P."/>
            <person name="Dubchak I."/>
            <person name="Goodstein D."/>
            <person name="Hornick L."/>
            <person name="Huang Y.W."/>
            <person name="Jhaveri J."/>
            <person name="Luo Y."/>
            <person name="Martinez D."/>
            <person name="Ngau W.C."/>
            <person name="Otillar B."/>
            <person name="Poliakov A."/>
            <person name="Porter A."/>
            <person name="Szajkowski L."/>
            <person name="Werner G."/>
            <person name="Zhou K."/>
            <person name="Grigoriev I.V."/>
            <person name="Rokhsar D.S."/>
            <person name="Grossman A.R."/>
        </authorList>
    </citation>
    <scope>NUCLEOTIDE SEQUENCE [LARGE SCALE GENOMIC DNA]</scope>
    <source>
        <strain evidence="3">CC-503</strain>
    </source>
</reference>
<dbReference type="EMBL" id="CM008973">
    <property type="protein sequence ID" value="PNW76263.1"/>
    <property type="molecule type" value="Genomic_DNA"/>
</dbReference>
<sequence>MVKLENVVKEAMTTVSKVNEAKSNKRLTVPMASNALGYRGVLILHSVKGAAVLGYERGHGFAVKILGWNDDGTPQLSAPVVVELSKVAVGLSVGYNEVYSVVLFESSTQMEALITDEQVVLGKEFDLSGYTKHPDDSNINVHKSTMAAFKDETKVKPVTLSVGDSLMICDLSLYGGAMNVERTLMKEVYGASASAHSCLQGKTETPEGLRTAMAHITKTLGQLLGQEGHTGKPATAAPAAAEPAAEPAAVAAAEPAAAPAAAEPAAAPAAAAEPAAAPAAAAEPAVAAAPAAAVEATPMEQ</sequence>
<dbReference type="InParanoid" id="A0A2K3D6V3"/>
<feature type="compositionally biased region" description="Low complexity" evidence="1">
    <location>
        <begin position="233"/>
        <end position="301"/>
    </location>
</feature>
<protein>
    <recommendedName>
        <fullName evidence="4">Ysc84 actin-binding domain-containing protein</fullName>
    </recommendedName>
</protein>
<proteinExistence type="predicted"/>
<evidence type="ECO:0000313" key="2">
    <source>
        <dbReference type="EMBL" id="PNW76263.1"/>
    </source>
</evidence>
<dbReference type="Gramene" id="PNW76263">
    <property type="protein sequence ID" value="PNW76263"/>
    <property type="gene ID" value="CHLRE_12g541550v5"/>
</dbReference>
<dbReference type="Proteomes" id="UP000006906">
    <property type="component" value="Chromosome 12"/>
</dbReference>
<gene>
    <name evidence="2" type="ORF">CHLRE_12g541550v5</name>
</gene>
<dbReference type="OMA" id="HERDAQE"/>
<dbReference type="KEGG" id="cre:CHLRE_12g541550v5"/>